<evidence type="ECO:0000313" key="4">
    <source>
        <dbReference type="Proteomes" id="UP000288805"/>
    </source>
</evidence>
<dbReference type="EMBL" id="QGNW01001642">
    <property type="protein sequence ID" value="RVW34412.1"/>
    <property type="molecule type" value="Genomic_DNA"/>
</dbReference>
<accession>A0A438DG29</accession>
<evidence type="ECO:0000256" key="2">
    <source>
        <dbReference type="SAM" id="MobiDB-lite"/>
    </source>
</evidence>
<organism evidence="3 4">
    <name type="scientific">Vitis vinifera</name>
    <name type="common">Grape</name>
    <dbReference type="NCBI Taxonomy" id="29760"/>
    <lineage>
        <taxon>Eukaryota</taxon>
        <taxon>Viridiplantae</taxon>
        <taxon>Streptophyta</taxon>
        <taxon>Embryophyta</taxon>
        <taxon>Tracheophyta</taxon>
        <taxon>Spermatophyta</taxon>
        <taxon>Magnoliopsida</taxon>
        <taxon>eudicotyledons</taxon>
        <taxon>Gunneridae</taxon>
        <taxon>Pentapetalae</taxon>
        <taxon>rosids</taxon>
        <taxon>Vitales</taxon>
        <taxon>Vitaceae</taxon>
        <taxon>Viteae</taxon>
        <taxon>Vitis</taxon>
    </lineage>
</organism>
<comment type="caution">
    <text evidence="3">The sequence shown here is derived from an EMBL/GenBank/DDBJ whole genome shotgun (WGS) entry which is preliminary data.</text>
</comment>
<protein>
    <submittedName>
        <fullName evidence="3">Uncharacterized protein</fullName>
    </submittedName>
</protein>
<proteinExistence type="predicted"/>
<reference evidence="3 4" key="1">
    <citation type="journal article" date="2018" name="PLoS Genet.">
        <title>Population sequencing reveals clonal diversity and ancestral inbreeding in the grapevine cultivar Chardonnay.</title>
        <authorList>
            <person name="Roach M.J."/>
            <person name="Johnson D.L."/>
            <person name="Bohlmann J."/>
            <person name="van Vuuren H.J."/>
            <person name="Jones S.J."/>
            <person name="Pretorius I.S."/>
            <person name="Schmidt S.A."/>
            <person name="Borneman A.R."/>
        </authorList>
    </citation>
    <scope>NUCLEOTIDE SEQUENCE [LARGE SCALE GENOMIC DNA]</scope>
    <source>
        <strain evidence="4">cv. Chardonnay</strain>
        <tissue evidence="3">Leaf</tissue>
    </source>
</reference>
<feature type="region of interest" description="Disordered" evidence="2">
    <location>
        <begin position="455"/>
        <end position="480"/>
    </location>
</feature>
<dbReference type="Proteomes" id="UP000288805">
    <property type="component" value="Unassembled WGS sequence"/>
</dbReference>
<feature type="compositionally biased region" description="Low complexity" evidence="2">
    <location>
        <begin position="465"/>
        <end position="474"/>
    </location>
</feature>
<feature type="region of interest" description="Disordered" evidence="2">
    <location>
        <begin position="357"/>
        <end position="376"/>
    </location>
</feature>
<keyword evidence="1" id="KW-0175">Coiled coil</keyword>
<sequence length="657" mass="75036">MVKLVLIPSQLRMDSFLRCGSESSRFGAGIWVSTFLHKMPRRVVQTHPPKPKSDFGNEWKPQRERKRAHSVLLLFYFSKGLAYQRRFEAIRETRAAQWHQWSGQDVSGCLEGCPSSGERSDMWPSWDDATGRRAEIVPWSPPMDPRPFGIHLDVSCSQSLLCSLSHSAFCISNHSLFVALLRCLSFPVAFAICSTATPVVIHFPGGPFNDYNPTLRLDQVLRLAMVLRPVQAGPCTTEVLLDPSLQNVIMRGCCFYQHGWQVQEGCLAKRRYSIKGPTKGHVIVSGLGLTDTSIRHKNLNLVVHWGFQRKRGRPVEWVEKYSFDWLNKLFVISASERNHETLLSVGVRQTPRVEEFPFIRGSPGDRRKGKARPARSKIEKTLGGDFEISSKHRDSPNRELEPVVPCIILKPEEEEEEEKEMALNLRTEFKERHHKRLSEALPAAPLFAKKIRPEAFREKPVPDSPTTQTPTATPGGDINEKDTLISSPSREEIAVLLKKVSCFITPKPPTLGIDALFPLTHRHFVDLLGDPRISGVGVANIRNLMQQQSLLFKWLEVVKTMLAFFTQRIDNDEELRTQLVRVKSELLLLFKRLEVAKTMLAFLTQQIDNNEELRTQLVEARRMREENEVTEAKCRNAEQERDQLKKELEKLWAVFEA</sequence>
<evidence type="ECO:0000256" key="1">
    <source>
        <dbReference type="SAM" id="Coils"/>
    </source>
</evidence>
<gene>
    <name evidence="3" type="ORF">CK203_092159</name>
</gene>
<evidence type="ECO:0000313" key="3">
    <source>
        <dbReference type="EMBL" id="RVW34412.1"/>
    </source>
</evidence>
<name>A0A438DG29_VITVI</name>
<feature type="coiled-coil region" evidence="1">
    <location>
        <begin position="593"/>
        <end position="654"/>
    </location>
</feature>
<dbReference type="AlphaFoldDB" id="A0A438DG29"/>